<dbReference type="EMBL" id="CM029040">
    <property type="protein sequence ID" value="KAG2631907.1"/>
    <property type="molecule type" value="Genomic_DNA"/>
</dbReference>
<feature type="transmembrane region" description="Helical" evidence="2">
    <location>
        <begin position="115"/>
        <end position="137"/>
    </location>
</feature>
<evidence type="ECO:0000313" key="3">
    <source>
        <dbReference type="EMBL" id="KAG2631907.1"/>
    </source>
</evidence>
<reference evidence="3" key="1">
    <citation type="submission" date="2020-05" db="EMBL/GenBank/DDBJ databases">
        <title>WGS assembly of Panicum virgatum.</title>
        <authorList>
            <person name="Lovell J.T."/>
            <person name="Jenkins J."/>
            <person name="Shu S."/>
            <person name="Juenger T.E."/>
            <person name="Schmutz J."/>
        </authorList>
    </citation>
    <scope>NUCLEOTIDE SEQUENCE</scope>
    <source>
        <strain evidence="3">AP13</strain>
    </source>
</reference>
<dbReference type="AlphaFoldDB" id="A0A8T0VC30"/>
<proteinExistence type="predicted"/>
<keyword evidence="4" id="KW-1185">Reference proteome</keyword>
<keyword evidence="2" id="KW-1133">Transmembrane helix</keyword>
<dbReference type="OrthoDB" id="10559335at2759"/>
<comment type="caution">
    <text evidence="3">The sequence shown here is derived from an EMBL/GenBank/DDBJ whole genome shotgun (WGS) entry which is preliminary data.</text>
</comment>
<dbReference type="Proteomes" id="UP000823388">
    <property type="component" value="Chromosome 2N"/>
</dbReference>
<keyword evidence="2" id="KW-0472">Membrane</keyword>
<evidence type="ECO:0000256" key="1">
    <source>
        <dbReference type="SAM" id="MobiDB-lite"/>
    </source>
</evidence>
<organism evidence="3 4">
    <name type="scientific">Panicum virgatum</name>
    <name type="common">Blackwell switchgrass</name>
    <dbReference type="NCBI Taxonomy" id="38727"/>
    <lineage>
        <taxon>Eukaryota</taxon>
        <taxon>Viridiplantae</taxon>
        <taxon>Streptophyta</taxon>
        <taxon>Embryophyta</taxon>
        <taxon>Tracheophyta</taxon>
        <taxon>Spermatophyta</taxon>
        <taxon>Magnoliopsida</taxon>
        <taxon>Liliopsida</taxon>
        <taxon>Poales</taxon>
        <taxon>Poaceae</taxon>
        <taxon>PACMAD clade</taxon>
        <taxon>Panicoideae</taxon>
        <taxon>Panicodae</taxon>
        <taxon>Paniceae</taxon>
        <taxon>Panicinae</taxon>
        <taxon>Panicum</taxon>
        <taxon>Panicum sect. Hiantes</taxon>
    </lineage>
</organism>
<name>A0A8T0VC30_PANVG</name>
<feature type="region of interest" description="Disordered" evidence="1">
    <location>
        <begin position="1"/>
        <end position="22"/>
    </location>
</feature>
<gene>
    <name evidence="3" type="ORF">PVAP13_2NG023000</name>
</gene>
<feature type="transmembrane region" description="Helical" evidence="2">
    <location>
        <begin position="80"/>
        <end position="103"/>
    </location>
</feature>
<keyword evidence="2" id="KW-0812">Transmembrane</keyword>
<evidence type="ECO:0000256" key="2">
    <source>
        <dbReference type="SAM" id="Phobius"/>
    </source>
</evidence>
<protein>
    <submittedName>
        <fullName evidence="3">Uncharacterized protein</fullName>
    </submittedName>
</protein>
<evidence type="ECO:0000313" key="4">
    <source>
        <dbReference type="Proteomes" id="UP000823388"/>
    </source>
</evidence>
<accession>A0A8T0VC30</accession>
<sequence length="147" mass="15907">MTTAAGDSSDSDDHELPEKEPEFIIHIVDDHRPPAPPRQMHRPPAAVAHLPPAAVAHLPPAAYQLDGGGNDGPKECTCSFFIKLVHFLVVMIMAVLSATHAARLPEEYRTGGDRVLLLAAPIVIGVLACSWILLTFFDRELSPCLDV</sequence>